<name>A0A210PK56_MIZYE</name>
<evidence type="ECO:0000313" key="2">
    <source>
        <dbReference type="EMBL" id="OWF36865.1"/>
    </source>
</evidence>
<evidence type="ECO:0008006" key="4">
    <source>
        <dbReference type="Google" id="ProtNLM"/>
    </source>
</evidence>
<dbReference type="EMBL" id="NEDP02076113">
    <property type="protein sequence ID" value="OWF36865.1"/>
    <property type="molecule type" value="Genomic_DNA"/>
</dbReference>
<protein>
    <recommendedName>
        <fullName evidence="4">G-protein coupled receptors family 1 profile domain-containing protein</fullName>
    </recommendedName>
</protein>
<proteinExistence type="predicted"/>
<dbReference type="Proteomes" id="UP000242188">
    <property type="component" value="Unassembled WGS sequence"/>
</dbReference>
<keyword evidence="1" id="KW-1133">Transmembrane helix</keyword>
<dbReference type="SUPFAM" id="SSF81321">
    <property type="entry name" value="Family A G protein-coupled receptor-like"/>
    <property type="match status" value="1"/>
</dbReference>
<feature type="transmembrane region" description="Helical" evidence="1">
    <location>
        <begin position="89"/>
        <end position="114"/>
    </location>
</feature>
<comment type="caution">
    <text evidence="2">The sequence shown here is derived from an EMBL/GenBank/DDBJ whole genome shotgun (WGS) entry which is preliminary data.</text>
</comment>
<accession>A0A210PK56</accession>
<dbReference type="Gene3D" id="1.20.1070.10">
    <property type="entry name" value="Rhodopsin 7-helix transmembrane proteins"/>
    <property type="match status" value="1"/>
</dbReference>
<dbReference type="GO" id="GO:0008528">
    <property type="term" value="F:G protein-coupled peptide receptor activity"/>
    <property type="evidence" value="ECO:0007669"/>
    <property type="project" value="InterPro"/>
</dbReference>
<keyword evidence="3" id="KW-1185">Reference proteome</keyword>
<dbReference type="Pfam" id="PF10324">
    <property type="entry name" value="7TM_GPCR_Srw"/>
    <property type="match status" value="1"/>
</dbReference>
<reference evidence="2 3" key="1">
    <citation type="journal article" date="2017" name="Nat. Ecol. Evol.">
        <title>Scallop genome provides insights into evolution of bilaterian karyotype and development.</title>
        <authorList>
            <person name="Wang S."/>
            <person name="Zhang J."/>
            <person name="Jiao W."/>
            <person name="Li J."/>
            <person name="Xun X."/>
            <person name="Sun Y."/>
            <person name="Guo X."/>
            <person name="Huan P."/>
            <person name="Dong B."/>
            <person name="Zhang L."/>
            <person name="Hu X."/>
            <person name="Sun X."/>
            <person name="Wang J."/>
            <person name="Zhao C."/>
            <person name="Wang Y."/>
            <person name="Wang D."/>
            <person name="Huang X."/>
            <person name="Wang R."/>
            <person name="Lv J."/>
            <person name="Li Y."/>
            <person name="Zhang Z."/>
            <person name="Liu B."/>
            <person name="Lu W."/>
            <person name="Hui Y."/>
            <person name="Liang J."/>
            <person name="Zhou Z."/>
            <person name="Hou R."/>
            <person name="Li X."/>
            <person name="Liu Y."/>
            <person name="Li H."/>
            <person name="Ning X."/>
            <person name="Lin Y."/>
            <person name="Zhao L."/>
            <person name="Xing Q."/>
            <person name="Dou J."/>
            <person name="Li Y."/>
            <person name="Mao J."/>
            <person name="Guo H."/>
            <person name="Dou H."/>
            <person name="Li T."/>
            <person name="Mu C."/>
            <person name="Jiang W."/>
            <person name="Fu Q."/>
            <person name="Fu X."/>
            <person name="Miao Y."/>
            <person name="Liu J."/>
            <person name="Yu Q."/>
            <person name="Li R."/>
            <person name="Liao H."/>
            <person name="Li X."/>
            <person name="Kong Y."/>
            <person name="Jiang Z."/>
            <person name="Chourrout D."/>
            <person name="Li R."/>
            <person name="Bao Z."/>
        </authorList>
    </citation>
    <scope>NUCLEOTIDE SEQUENCE [LARGE SCALE GENOMIC DNA]</scope>
    <source>
        <strain evidence="2 3">PY_sf001</strain>
    </source>
</reference>
<evidence type="ECO:0000313" key="3">
    <source>
        <dbReference type="Proteomes" id="UP000242188"/>
    </source>
</evidence>
<feature type="transmembrane region" description="Helical" evidence="1">
    <location>
        <begin position="126"/>
        <end position="148"/>
    </location>
</feature>
<dbReference type="InterPro" id="IPR019427">
    <property type="entry name" value="7TM_GPCR_serpentine_rcpt_Srw"/>
</dbReference>
<organism evidence="2 3">
    <name type="scientific">Mizuhopecten yessoensis</name>
    <name type="common">Japanese scallop</name>
    <name type="synonym">Patinopecten yessoensis</name>
    <dbReference type="NCBI Taxonomy" id="6573"/>
    <lineage>
        <taxon>Eukaryota</taxon>
        <taxon>Metazoa</taxon>
        <taxon>Spiralia</taxon>
        <taxon>Lophotrochozoa</taxon>
        <taxon>Mollusca</taxon>
        <taxon>Bivalvia</taxon>
        <taxon>Autobranchia</taxon>
        <taxon>Pteriomorphia</taxon>
        <taxon>Pectinida</taxon>
        <taxon>Pectinoidea</taxon>
        <taxon>Pectinidae</taxon>
        <taxon>Mizuhopecten</taxon>
    </lineage>
</organism>
<keyword evidence="1" id="KW-0812">Transmembrane</keyword>
<gene>
    <name evidence="2" type="ORF">KP79_PYT02748</name>
</gene>
<keyword evidence="1" id="KW-0472">Membrane</keyword>
<dbReference type="AlphaFoldDB" id="A0A210PK56"/>
<sequence>MMRITKIKQWPITSKLDATKGIVTAAVPQDVAFYKLKNTADTMRGCFTQIAPTSMMIIFEIALVTALHKQRKDHKEVTNNPSANQKIRLINILTSVIVMIVLVSEIPAIIVTFLEMSGYTIDLQNSMALLNFLPLMLHTFNLVICCCISKDFRDKLFECARKFTKC</sequence>
<evidence type="ECO:0000256" key="1">
    <source>
        <dbReference type="SAM" id="Phobius"/>
    </source>
</evidence>